<dbReference type="InterPro" id="IPR040161">
    <property type="entry name" value="FB224"/>
</dbReference>
<dbReference type="AlphaFoldDB" id="A0A2G5TRQ1"/>
<evidence type="ECO:0000313" key="2">
    <source>
        <dbReference type="EMBL" id="PIC29934.1"/>
    </source>
</evidence>
<accession>A0A2G5TRQ1</accession>
<dbReference type="PANTHER" id="PTHR23015">
    <property type="entry name" value="UNCHARACTERIZED C.ELEGANS PROTEIN"/>
    <property type="match status" value="1"/>
</dbReference>
<proteinExistence type="predicted"/>
<name>A0A2G5TRQ1_9PELO</name>
<feature type="domain" description="DUF38" evidence="1">
    <location>
        <begin position="134"/>
        <end position="260"/>
    </location>
</feature>
<organism evidence="2 3">
    <name type="scientific">Caenorhabditis nigoni</name>
    <dbReference type="NCBI Taxonomy" id="1611254"/>
    <lineage>
        <taxon>Eukaryota</taxon>
        <taxon>Metazoa</taxon>
        <taxon>Ecdysozoa</taxon>
        <taxon>Nematoda</taxon>
        <taxon>Chromadorea</taxon>
        <taxon>Rhabditida</taxon>
        <taxon>Rhabditina</taxon>
        <taxon>Rhabditomorpha</taxon>
        <taxon>Rhabditoidea</taxon>
        <taxon>Rhabditidae</taxon>
        <taxon>Peloderinae</taxon>
        <taxon>Caenorhabditis</taxon>
    </lineage>
</organism>
<reference evidence="3" key="1">
    <citation type="submission" date="2017-10" db="EMBL/GenBank/DDBJ databases">
        <title>Rapid genome shrinkage in a self-fertile nematode reveals novel sperm competition proteins.</title>
        <authorList>
            <person name="Yin D."/>
            <person name="Schwarz E.M."/>
            <person name="Thomas C.G."/>
            <person name="Felde R.L."/>
            <person name="Korf I.F."/>
            <person name="Cutter A.D."/>
            <person name="Schartner C.M."/>
            <person name="Ralston E.J."/>
            <person name="Meyer B.J."/>
            <person name="Haag E.S."/>
        </authorList>
    </citation>
    <scope>NUCLEOTIDE SEQUENCE [LARGE SCALE GENOMIC DNA]</scope>
    <source>
        <strain evidence="3">JU1422</strain>
    </source>
</reference>
<evidence type="ECO:0000313" key="3">
    <source>
        <dbReference type="Proteomes" id="UP000230233"/>
    </source>
</evidence>
<comment type="caution">
    <text evidence="2">The sequence shown here is derived from an EMBL/GenBank/DDBJ whole genome shotgun (WGS) entry which is preliminary data.</text>
</comment>
<dbReference type="GO" id="GO:0045087">
    <property type="term" value="P:innate immune response"/>
    <property type="evidence" value="ECO:0007669"/>
    <property type="project" value="TreeGrafter"/>
</dbReference>
<keyword evidence="3" id="KW-1185">Reference proteome</keyword>
<evidence type="ECO:0000259" key="1">
    <source>
        <dbReference type="Pfam" id="PF01827"/>
    </source>
</evidence>
<dbReference type="EMBL" id="PDUG01000005">
    <property type="protein sequence ID" value="PIC29934.1"/>
    <property type="molecule type" value="Genomic_DNA"/>
</dbReference>
<sequence>MNVYLKKYLFAASQSLRKVCRDIRNFIDDQHPNPKIDNILIECQKNTGDYRILYDNYGIGLNPKTWTSVFYEKYKNGCLVRYKDEEIILENEDYLNRSMEDLEMIAKTRLVEPIKIPKSKEEVDFFFILDTLKKNVLEPRTHRLKVHRLMIQTADQKELMKVLPFLDPEFLKEMYIFTASDDYNKVLEMDEILKLDHLNNFEKFQIRECIIPDNCVTRLVHIPYCHIQVKSVNSNDLLFLKDAIFRFPTFQEFEIKFQKFLDFNEYFEANGIWKTGTTFSPEKFLKSSYFQMEDPDSILMIRYSTLHGNQISFEKKTLRWVTSGGPIVIQ</sequence>
<dbReference type="Pfam" id="PF01827">
    <property type="entry name" value="FTH"/>
    <property type="match status" value="1"/>
</dbReference>
<dbReference type="OrthoDB" id="5881671at2759"/>
<dbReference type="Proteomes" id="UP000230233">
    <property type="component" value="Chromosome V"/>
</dbReference>
<protein>
    <recommendedName>
        <fullName evidence="1">DUF38 domain-containing protein</fullName>
    </recommendedName>
</protein>
<gene>
    <name evidence="2" type="primary">Cnig_chr_V.g21348</name>
    <name evidence="2" type="ORF">B9Z55_021348</name>
</gene>
<dbReference type="PANTHER" id="PTHR23015:SF4">
    <property type="entry name" value="DUF38 DOMAIN-CONTAINING PROTEIN-RELATED"/>
    <property type="match status" value="1"/>
</dbReference>
<dbReference type="InterPro" id="IPR002900">
    <property type="entry name" value="DUF38/FTH_CAE_spp"/>
</dbReference>